<evidence type="ECO:0000256" key="1">
    <source>
        <dbReference type="SAM" id="SignalP"/>
    </source>
</evidence>
<protein>
    <recommendedName>
        <fullName evidence="4">Secreted protein</fullName>
    </recommendedName>
</protein>
<keyword evidence="3" id="KW-1185">Reference proteome</keyword>
<dbReference type="EMBL" id="AMCV02000031">
    <property type="protein sequence ID" value="TDZ17305.1"/>
    <property type="molecule type" value="Genomic_DNA"/>
</dbReference>
<dbReference type="OrthoDB" id="10631458at2759"/>
<evidence type="ECO:0008006" key="4">
    <source>
        <dbReference type="Google" id="ProtNLM"/>
    </source>
</evidence>
<gene>
    <name evidence="2" type="ORF">Cob_v009779</name>
</gene>
<evidence type="ECO:0000313" key="3">
    <source>
        <dbReference type="Proteomes" id="UP000014480"/>
    </source>
</evidence>
<comment type="caution">
    <text evidence="2">The sequence shown here is derived from an EMBL/GenBank/DDBJ whole genome shotgun (WGS) entry which is preliminary data.</text>
</comment>
<reference evidence="3" key="2">
    <citation type="journal article" date="2019" name="Mol. Plant Microbe Interact.">
        <title>Genome sequence resources for four phytopathogenic fungi from the Colletotrichum orbiculare species complex.</title>
        <authorList>
            <person name="Gan P."/>
            <person name="Tsushima A."/>
            <person name="Narusaka M."/>
            <person name="Narusaka Y."/>
            <person name="Takano Y."/>
            <person name="Kubo Y."/>
            <person name="Shirasu K."/>
        </authorList>
    </citation>
    <scope>GENOME REANNOTATION</scope>
    <source>
        <strain evidence="3">104-T / ATCC 96160 / CBS 514.97 / LARS 414 / MAFF 240422</strain>
    </source>
</reference>
<reference evidence="3" key="1">
    <citation type="journal article" date="2013" name="New Phytol.">
        <title>Comparative genomic and transcriptomic analyses reveal the hemibiotrophic stage shift of Colletotrichum fungi.</title>
        <authorList>
            <person name="Gan P."/>
            <person name="Ikeda K."/>
            <person name="Irieda H."/>
            <person name="Narusaka M."/>
            <person name="O'Connell R.J."/>
            <person name="Narusaka Y."/>
            <person name="Takano Y."/>
            <person name="Kubo Y."/>
            <person name="Shirasu K."/>
        </authorList>
    </citation>
    <scope>NUCLEOTIDE SEQUENCE [LARGE SCALE GENOMIC DNA]</scope>
    <source>
        <strain evidence="3">104-T / ATCC 96160 / CBS 514.97 / LARS 414 / MAFF 240422</strain>
    </source>
</reference>
<dbReference type="AlphaFoldDB" id="A0A484FIA2"/>
<sequence>MQPLIVLSVLVTMVTAILPRTSAPKEARTPEEQAVIERLDRQRLGMLLVFGGNQSHRLPLFLRRCIQHITLHNWSMRSSLLKQSKIGSTKRRYGWMRFTGQPAYTTTRIVLFVFAMRA</sequence>
<evidence type="ECO:0000313" key="2">
    <source>
        <dbReference type="EMBL" id="TDZ17305.1"/>
    </source>
</evidence>
<organism evidence="2 3">
    <name type="scientific">Colletotrichum orbiculare (strain 104-T / ATCC 96160 / CBS 514.97 / LARS 414 / MAFF 240422)</name>
    <name type="common">Cucumber anthracnose fungus</name>
    <name type="synonym">Colletotrichum lagenarium</name>
    <dbReference type="NCBI Taxonomy" id="1213857"/>
    <lineage>
        <taxon>Eukaryota</taxon>
        <taxon>Fungi</taxon>
        <taxon>Dikarya</taxon>
        <taxon>Ascomycota</taxon>
        <taxon>Pezizomycotina</taxon>
        <taxon>Sordariomycetes</taxon>
        <taxon>Hypocreomycetidae</taxon>
        <taxon>Glomerellales</taxon>
        <taxon>Glomerellaceae</taxon>
        <taxon>Colletotrichum</taxon>
        <taxon>Colletotrichum orbiculare species complex</taxon>
    </lineage>
</organism>
<feature type="chain" id="PRO_5019847347" description="Secreted protein" evidence="1">
    <location>
        <begin position="17"/>
        <end position="118"/>
    </location>
</feature>
<accession>A0A484FIA2</accession>
<keyword evidence="1" id="KW-0732">Signal</keyword>
<name>A0A484FIA2_COLOR</name>
<proteinExistence type="predicted"/>
<dbReference type="Proteomes" id="UP000014480">
    <property type="component" value="Unassembled WGS sequence"/>
</dbReference>
<feature type="signal peptide" evidence="1">
    <location>
        <begin position="1"/>
        <end position="16"/>
    </location>
</feature>